<proteinExistence type="predicted"/>
<dbReference type="AlphaFoldDB" id="J0WV41"/>
<reference evidence="3" key="1">
    <citation type="journal article" date="2012" name="Science">
        <title>The Paleozoic origin of enzymatic lignin decomposition reconstructed from 31 fungal genomes.</title>
        <authorList>
            <person name="Floudas D."/>
            <person name="Binder M."/>
            <person name="Riley R."/>
            <person name="Barry K."/>
            <person name="Blanchette R.A."/>
            <person name="Henrissat B."/>
            <person name="Martinez A.T."/>
            <person name="Otillar R."/>
            <person name="Spatafora J.W."/>
            <person name="Yadav J.S."/>
            <person name="Aerts A."/>
            <person name="Benoit I."/>
            <person name="Boyd A."/>
            <person name="Carlson A."/>
            <person name="Copeland A."/>
            <person name="Coutinho P.M."/>
            <person name="de Vries R.P."/>
            <person name="Ferreira P."/>
            <person name="Findley K."/>
            <person name="Foster B."/>
            <person name="Gaskell J."/>
            <person name="Glotzer D."/>
            <person name="Gorecki P."/>
            <person name="Heitman J."/>
            <person name="Hesse C."/>
            <person name="Hori C."/>
            <person name="Igarashi K."/>
            <person name="Jurgens J.A."/>
            <person name="Kallen N."/>
            <person name="Kersten P."/>
            <person name="Kohler A."/>
            <person name="Kuees U."/>
            <person name="Kumar T.K.A."/>
            <person name="Kuo A."/>
            <person name="LaButti K."/>
            <person name="Larrondo L.F."/>
            <person name="Lindquist E."/>
            <person name="Ling A."/>
            <person name="Lombard V."/>
            <person name="Lucas S."/>
            <person name="Lundell T."/>
            <person name="Martin R."/>
            <person name="McLaughlin D.J."/>
            <person name="Morgenstern I."/>
            <person name="Morin E."/>
            <person name="Murat C."/>
            <person name="Nagy L.G."/>
            <person name="Nolan M."/>
            <person name="Ohm R.A."/>
            <person name="Patyshakuliyeva A."/>
            <person name="Rokas A."/>
            <person name="Ruiz-Duenas F.J."/>
            <person name="Sabat G."/>
            <person name="Salamov A."/>
            <person name="Samejima M."/>
            <person name="Schmutz J."/>
            <person name="Slot J.C."/>
            <person name="St John F."/>
            <person name="Stenlid J."/>
            <person name="Sun H."/>
            <person name="Sun S."/>
            <person name="Syed K."/>
            <person name="Tsang A."/>
            <person name="Wiebenga A."/>
            <person name="Young D."/>
            <person name="Pisabarro A."/>
            <person name="Eastwood D.C."/>
            <person name="Martin F."/>
            <person name="Cullen D."/>
            <person name="Grigoriev I.V."/>
            <person name="Hibbett D.S."/>
        </authorList>
    </citation>
    <scope>NUCLEOTIDE SEQUENCE [LARGE SCALE GENOMIC DNA]</scope>
    <source>
        <strain evidence="3">TFB10046</strain>
    </source>
</reference>
<feature type="compositionally biased region" description="Basic residues" evidence="1">
    <location>
        <begin position="598"/>
        <end position="608"/>
    </location>
</feature>
<keyword evidence="3" id="KW-1185">Reference proteome</keyword>
<dbReference type="KEGG" id="adl:AURDEDRAFT_173070"/>
<organism evidence="2 3">
    <name type="scientific">Auricularia subglabra (strain TFB-10046 / SS5)</name>
    <name type="common">White-rot fungus</name>
    <name type="synonym">Auricularia delicata (strain TFB10046)</name>
    <dbReference type="NCBI Taxonomy" id="717982"/>
    <lineage>
        <taxon>Eukaryota</taxon>
        <taxon>Fungi</taxon>
        <taxon>Dikarya</taxon>
        <taxon>Basidiomycota</taxon>
        <taxon>Agaricomycotina</taxon>
        <taxon>Agaricomycetes</taxon>
        <taxon>Auriculariales</taxon>
        <taxon>Auriculariaceae</taxon>
        <taxon>Auricularia</taxon>
    </lineage>
</organism>
<protein>
    <submittedName>
        <fullName evidence="2">Uncharacterized protein</fullName>
    </submittedName>
</protein>
<name>J0WV41_AURST</name>
<sequence length="608" mass="67586">MAELDDGAEAQHEEGGEDIQMEGTDAKKLAGAADAHGVGGAGRWTHHHFGLISHDGSCGICTAMLQHLTEAMVGGQAAEVLNAIKDMVEKVHTRLQFPVMSIDHWAESLAPVLHCPPETVPLTPASWLTYLANTLTAEIATFLVIWRPSNLPLGTTKEEIAYADRQRSSRAKLLRDILDVIAKIRSLVVPGLSSPVSDSIPHAVENELPRRMRGVGDSRYPRRPVFPQFRVVKTYLGDIQCAVPSRPLSPFELIEGEYSLLLPRGAGGHTHIPGSLWNFVPRTTCSEEELRKCTWHLVYDQVSDQMRLFIEAIVIPWIARSPEQRSFVYFFLRWIIDEQGEDEAVRIYDAVHVVDLDEESFARARDGSEVPCFINRIIEHNTWHWDEVGLTVWSLMAWAFPHETSKAITSFKYARDYERDACNFPRPPFIPVTFDQTPRVYQYAQVHNHLVNVCGVEIGDLKHIFEVARGWDDASRQSRNVSENLKWAHLVRTGDAVLIGQTPILFEHDDPPITSLTAQQVLAMCDRQRAAATIASRRPPANAPSHPRNNSHSNGSSSSAASRADKRSGTGTAANDASTGSTSSTDAEHITVAPPRQHPFKRPRVGSS</sequence>
<evidence type="ECO:0000313" key="3">
    <source>
        <dbReference type="Proteomes" id="UP000006514"/>
    </source>
</evidence>
<evidence type="ECO:0000256" key="1">
    <source>
        <dbReference type="SAM" id="MobiDB-lite"/>
    </source>
</evidence>
<feature type="compositionally biased region" description="Low complexity" evidence="1">
    <location>
        <begin position="569"/>
        <end position="585"/>
    </location>
</feature>
<feature type="compositionally biased region" description="Low complexity" evidence="1">
    <location>
        <begin position="543"/>
        <end position="562"/>
    </location>
</feature>
<gene>
    <name evidence="2" type="ORF">AURDEDRAFT_173070</name>
</gene>
<feature type="region of interest" description="Disordered" evidence="1">
    <location>
        <begin position="535"/>
        <end position="608"/>
    </location>
</feature>
<dbReference type="InParanoid" id="J0WV41"/>
<evidence type="ECO:0000313" key="2">
    <source>
        <dbReference type="EMBL" id="EJD37932.1"/>
    </source>
</evidence>
<accession>J0WV41</accession>
<dbReference type="Proteomes" id="UP000006514">
    <property type="component" value="Unassembled WGS sequence"/>
</dbReference>
<dbReference type="EMBL" id="JH687833">
    <property type="protein sequence ID" value="EJD37932.1"/>
    <property type="molecule type" value="Genomic_DNA"/>
</dbReference>